<keyword evidence="5" id="KW-1185">Reference proteome</keyword>
<evidence type="ECO:0000313" key="5">
    <source>
        <dbReference type="Proteomes" id="UP000245212"/>
    </source>
</evidence>
<name>A0A2V1JYX9_9BURK</name>
<keyword evidence="1" id="KW-0547">Nucleotide-binding</keyword>
<dbReference type="Gene3D" id="3.40.50.2300">
    <property type="match status" value="1"/>
</dbReference>
<dbReference type="Pfam" id="PF13614">
    <property type="entry name" value="AAA_31"/>
    <property type="match status" value="1"/>
</dbReference>
<proteinExistence type="predicted"/>
<dbReference type="RefSeq" id="WP_109061400.1">
    <property type="nucleotide sequence ID" value="NZ_QETA01000002.1"/>
</dbReference>
<dbReference type="SUPFAM" id="SSF52172">
    <property type="entry name" value="CheY-like"/>
    <property type="match status" value="1"/>
</dbReference>
<reference evidence="5" key="1">
    <citation type="submission" date="2018-05" db="EMBL/GenBank/DDBJ databases">
        <authorList>
            <person name="Li Y."/>
        </authorList>
    </citation>
    <scope>NUCLEOTIDE SEQUENCE [LARGE SCALE GENOMIC DNA]</scope>
    <source>
        <strain evidence="5">3d-2-2</strain>
    </source>
</reference>
<dbReference type="GO" id="GO:0005524">
    <property type="term" value="F:ATP binding"/>
    <property type="evidence" value="ECO:0007669"/>
    <property type="project" value="UniProtKB-KW"/>
</dbReference>
<dbReference type="Gene3D" id="3.40.50.300">
    <property type="entry name" value="P-loop containing nucleotide triphosphate hydrolases"/>
    <property type="match status" value="1"/>
</dbReference>
<dbReference type="PANTHER" id="PTHR43384:SF6">
    <property type="entry name" value="SEPTUM SITE-DETERMINING PROTEIN MIND HOMOLOG, CHLOROPLASTIC"/>
    <property type="match status" value="1"/>
</dbReference>
<feature type="domain" description="AAA" evidence="3">
    <location>
        <begin position="145"/>
        <end position="306"/>
    </location>
</feature>
<dbReference type="AlphaFoldDB" id="A0A2V1JYX9"/>
<dbReference type="GO" id="GO:0009898">
    <property type="term" value="C:cytoplasmic side of plasma membrane"/>
    <property type="evidence" value="ECO:0007669"/>
    <property type="project" value="TreeGrafter"/>
</dbReference>
<dbReference type="InterPro" id="IPR011006">
    <property type="entry name" value="CheY-like_superfamily"/>
</dbReference>
<protein>
    <recommendedName>
        <fullName evidence="3">AAA domain-containing protein</fullName>
    </recommendedName>
</protein>
<dbReference type="Proteomes" id="UP000245212">
    <property type="component" value="Unassembled WGS sequence"/>
</dbReference>
<dbReference type="GO" id="GO:0016887">
    <property type="term" value="F:ATP hydrolysis activity"/>
    <property type="evidence" value="ECO:0007669"/>
    <property type="project" value="TreeGrafter"/>
</dbReference>
<evidence type="ECO:0000256" key="1">
    <source>
        <dbReference type="ARBA" id="ARBA00022741"/>
    </source>
</evidence>
<evidence type="ECO:0000313" key="4">
    <source>
        <dbReference type="EMBL" id="PWF24122.1"/>
    </source>
</evidence>
<dbReference type="InterPro" id="IPR050625">
    <property type="entry name" value="ParA/MinD_ATPase"/>
</dbReference>
<sequence length="402" mass="43000">MAGLVDKDRDDLRNITFAAFVKDADSEEELGRYLKTGTLTDTRVGRGDIDAAIAWLQKAGRSPQRLLVDIAGSSAPLDELDRLANACEPSVQVYVVGDRNDVGLYRNLLMRGVQDYLVKPLNAELLRRALDDSDSGAVRKGRHGKAIAVMGTRGGVGATSIAAHLARDLAAGGARRRVVYMDLNAHDGCGASLLGMAGGNALAEVIGNVSRLDPQYLERTLATTDNRLYVLASELAYADEFVPAPGVLGDVLDTLCQYFHYVVIDVPSCGSALANEAIAHAGLACVVADLSVHSARTLVRMVRHIEARPHPPTVYSVLNQTQPSLQGRVLPKDFLAAVELPVQVQIGYDPKTTALAENLGEPLAGQGPFAAGVRTLSSLVTGEAVRQAKTVWWQRVLHRGPV</sequence>
<dbReference type="PANTHER" id="PTHR43384">
    <property type="entry name" value="SEPTUM SITE-DETERMINING PROTEIN MIND HOMOLOG, CHLOROPLASTIC-RELATED"/>
    <property type="match status" value="1"/>
</dbReference>
<gene>
    <name evidence="4" type="ORF">DD235_07410</name>
</gene>
<dbReference type="EMBL" id="QETA01000002">
    <property type="protein sequence ID" value="PWF24122.1"/>
    <property type="molecule type" value="Genomic_DNA"/>
</dbReference>
<comment type="caution">
    <text evidence="4">The sequence shown here is derived from an EMBL/GenBank/DDBJ whole genome shotgun (WGS) entry which is preliminary data.</text>
</comment>
<dbReference type="InterPro" id="IPR025669">
    <property type="entry name" value="AAA_dom"/>
</dbReference>
<organism evidence="4 5">
    <name type="scientific">Corticimicrobacter populi</name>
    <dbReference type="NCBI Taxonomy" id="2175229"/>
    <lineage>
        <taxon>Bacteria</taxon>
        <taxon>Pseudomonadati</taxon>
        <taxon>Pseudomonadota</taxon>
        <taxon>Betaproteobacteria</taxon>
        <taxon>Burkholderiales</taxon>
        <taxon>Alcaligenaceae</taxon>
        <taxon>Corticimicrobacter</taxon>
    </lineage>
</organism>
<keyword evidence="2" id="KW-0067">ATP-binding</keyword>
<dbReference type="GO" id="GO:0051782">
    <property type="term" value="P:negative regulation of cell division"/>
    <property type="evidence" value="ECO:0007669"/>
    <property type="project" value="TreeGrafter"/>
</dbReference>
<dbReference type="SUPFAM" id="SSF52540">
    <property type="entry name" value="P-loop containing nucleoside triphosphate hydrolases"/>
    <property type="match status" value="1"/>
</dbReference>
<accession>A0A2V1JYX9</accession>
<dbReference type="GO" id="GO:0005829">
    <property type="term" value="C:cytosol"/>
    <property type="evidence" value="ECO:0007669"/>
    <property type="project" value="TreeGrafter"/>
</dbReference>
<dbReference type="InterPro" id="IPR027417">
    <property type="entry name" value="P-loop_NTPase"/>
</dbReference>
<evidence type="ECO:0000256" key="2">
    <source>
        <dbReference type="ARBA" id="ARBA00022840"/>
    </source>
</evidence>
<evidence type="ECO:0000259" key="3">
    <source>
        <dbReference type="Pfam" id="PF13614"/>
    </source>
</evidence>